<dbReference type="RefSeq" id="WP_211349273.1">
    <property type="nucleotide sequence ID" value="NZ_RBKT01000001.1"/>
</dbReference>
<evidence type="ECO:0000313" key="5">
    <source>
        <dbReference type="Proteomes" id="UP000277671"/>
    </source>
</evidence>
<keyword evidence="4" id="KW-0489">Methyltransferase</keyword>
<evidence type="ECO:0000259" key="3">
    <source>
        <dbReference type="Pfam" id="PF01478"/>
    </source>
</evidence>
<dbReference type="EMBL" id="RBKT01000001">
    <property type="protein sequence ID" value="RKR89326.1"/>
    <property type="molecule type" value="Genomic_DNA"/>
</dbReference>
<gene>
    <name evidence="4" type="ORF">BDK92_3670</name>
</gene>
<dbReference type="GO" id="GO:0032259">
    <property type="term" value="P:methylation"/>
    <property type="evidence" value="ECO:0007669"/>
    <property type="project" value="UniProtKB-KW"/>
</dbReference>
<organism evidence="4 5">
    <name type="scientific">Micromonospora pisi</name>
    <dbReference type="NCBI Taxonomy" id="589240"/>
    <lineage>
        <taxon>Bacteria</taxon>
        <taxon>Bacillati</taxon>
        <taxon>Actinomycetota</taxon>
        <taxon>Actinomycetes</taxon>
        <taxon>Micromonosporales</taxon>
        <taxon>Micromonosporaceae</taxon>
        <taxon>Micromonospora</taxon>
    </lineage>
</organism>
<protein>
    <submittedName>
        <fullName evidence="4">Leader peptidase (Prepilin peptidase)/N-methyltransferase</fullName>
    </submittedName>
</protein>
<dbReference type="PANTHER" id="PTHR30487:SF0">
    <property type="entry name" value="PREPILIN LEADER PEPTIDASE_N-METHYLTRANSFERASE-RELATED"/>
    <property type="match status" value="1"/>
</dbReference>
<dbReference type="GO" id="GO:0006465">
    <property type="term" value="P:signal peptide processing"/>
    <property type="evidence" value="ECO:0007669"/>
    <property type="project" value="TreeGrafter"/>
</dbReference>
<evidence type="ECO:0000313" key="4">
    <source>
        <dbReference type="EMBL" id="RKR89326.1"/>
    </source>
</evidence>
<proteinExistence type="inferred from homology"/>
<feature type="transmembrane region" description="Helical" evidence="2">
    <location>
        <begin position="128"/>
        <end position="147"/>
    </location>
</feature>
<dbReference type="GO" id="GO:0005886">
    <property type="term" value="C:plasma membrane"/>
    <property type="evidence" value="ECO:0007669"/>
    <property type="project" value="TreeGrafter"/>
</dbReference>
<accession>A0A495JJY2</accession>
<keyword evidence="2" id="KW-1133">Transmembrane helix</keyword>
<evidence type="ECO:0000256" key="1">
    <source>
        <dbReference type="ARBA" id="ARBA00005801"/>
    </source>
</evidence>
<feature type="transmembrane region" description="Helical" evidence="2">
    <location>
        <begin position="100"/>
        <end position="121"/>
    </location>
</feature>
<dbReference type="AlphaFoldDB" id="A0A495JJY2"/>
<feature type="transmembrane region" description="Helical" evidence="2">
    <location>
        <begin position="231"/>
        <end position="247"/>
    </location>
</feature>
<feature type="domain" description="Prepilin type IV endopeptidase peptidase" evidence="3">
    <location>
        <begin position="106"/>
        <end position="208"/>
    </location>
</feature>
<comment type="similarity">
    <text evidence="1">Belongs to the peptidase A24 family.</text>
</comment>
<name>A0A495JJY2_9ACTN</name>
<dbReference type="GO" id="GO:0004190">
    <property type="term" value="F:aspartic-type endopeptidase activity"/>
    <property type="evidence" value="ECO:0007669"/>
    <property type="project" value="InterPro"/>
</dbReference>
<reference evidence="4 5" key="1">
    <citation type="submission" date="2018-10" db="EMBL/GenBank/DDBJ databases">
        <title>Sequencing the genomes of 1000 actinobacteria strains.</title>
        <authorList>
            <person name="Klenk H.-P."/>
        </authorList>
    </citation>
    <scope>NUCLEOTIDE SEQUENCE [LARGE SCALE GENOMIC DNA]</scope>
    <source>
        <strain evidence="4 5">DSM 45175</strain>
    </source>
</reference>
<feature type="transmembrane region" description="Helical" evidence="2">
    <location>
        <begin position="153"/>
        <end position="173"/>
    </location>
</feature>
<evidence type="ECO:0000256" key="2">
    <source>
        <dbReference type="SAM" id="Phobius"/>
    </source>
</evidence>
<keyword evidence="2" id="KW-0812">Transmembrane</keyword>
<keyword evidence="5" id="KW-1185">Reference proteome</keyword>
<dbReference type="GO" id="GO:0008168">
    <property type="term" value="F:methyltransferase activity"/>
    <property type="evidence" value="ECO:0007669"/>
    <property type="project" value="UniProtKB-KW"/>
</dbReference>
<feature type="transmembrane region" description="Helical" evidence="2">
    <location>
        <begin position="185"/>
        <end position="211"/>
    </location>
</feature>
<dbReference type="Proteomes" id="UP000277671">
    <property type="component" value="Unassembled WGS sequence"/>
</dbReference>
<keyword evidence="4" id="KW-0808">Transferase</keyword>
<dbReference type="PANTHER" id="PTHR30487">
    <property type="entry name" value="TYPE 4 PREPILIN-LIKE PROTEINS LEADER PEPTIDE-PROCESSING ENZYME"/>
    <property type="match status" value="1"/>
</dbReference>
<keyword evidence="2" id="KW-0472">Membrane</keyword>
<sequence length="248" mass="24745">MFAALTATAVATVLGAVLAAFTPRLVHRLSVEPGSPPRSACERCTRPFPHGRPGWVRPGARCPGCGARLGPRTGTVVALGAAICGLLTAGLTGTDGIDPALPAVLALAVVGLPLALIDLACLRLPDPLLALAAVAVLLGLGGATIVLGTSEPLLRALLAALASAAGYVLLALLPGSRLGFGDVKLAALLGLPLGWFGWPVLLLGLFLPHLINGVVGLALLATGRVGRGSTWAFGPALLAGALFALLLG</sequence>
<dbReference type="InterPro" id="IPR000045">
    <property type="entry name" value="Prepilin_IV_endopep_pep"/>
</dbReference>
<dbReference type="InterPro" id="IPR050882">
    <property type="entry name" value="Prepilin_peptidase/N-MTase"/>
</dbReference>
<dbReference type="Pfam" id="PF01478">
    <property type="entry name" value="Peptidase_A24"/>
    <property type="match status" value="1"/>
</dbReference>
<comment type="caution">
    <text evidence="4">The sequence shown here is derived from an EMBL/GenBank/DDBJ whole genome shotgun (WGS) entry which is preliminary data.</text>
</comment>